<dbReference type="EMBL" id="JACXVP010000006">
    <property type="protein sequence ID" value="KAG5600636.1"/>
    <property type="molecule type" value="Genomic_DNA"/>
</dbReference>
<evidence type="ECO:0000313" key="1">
    <source>
        <dbReference type="EMBL" id="KAG5600636.1"/>
    </source>
</evidence>
<gene>
    <name evidence="1" type="ORF">H5410_032006</name>
</gene>
<proteinExistence type="predicted"/>
<accession>A0A9J5YND6</accession>
<protein>
    <submittedName>
        <fullName evidence="1">Uncharacterized protein</fullName>
    </submittedName>
</protein>
<sequence length="80" mass="8994">MARITKGEEDYGGELAFIRTFTCGYSPSMKCVWMAQDRGACGEEMVRSSMLPIFATLRLHFEEVKALSFGTRLPHWSGCP</sequence>
<reference evidence="1 2" key="1">
    <citation type="submission" date="2020-09" db="EMBL/GenBank/DDBJ databases">
        <title>De no assembly of potato wild relative species, Solanum commersonii.</title>
        <authorList>
            <person name="Cho K."/>
        </authorList>
    </citation>
    <scope>NUCLEOTIDE SEQUENCE [LARGE SCALE GENOMIC DNA]</scope>
    <source>
        <strain evidence="1">LZ3.2</strain>
        <tissue evidence="1">Leaf</tissue>
    </source>
</reference>
<comment type="caution">
    <text evidence="1">The sequence shown here is derived from an EMBL/GenBank/DDBJ whole genome shotgun (WGS) entry which is preliminary data.</text>
</comment>
<evidence type="ECO:0000313" key="2">
    <source>
        <dbReference type="Proteomes" id="UP000824120"/>
    </source>
</evidence>
<dbReference type="AlphaFoldDB" id="A0A9J5YND6"/>
<keyword evidence="2" id="KW-1185">Reference proteome</keyword>
<organism evidence="1 2">
    <name type="scientific">Solanum commersonii</name>
    <name type="common">Commerson's wild potato</name>
    <name type="synonym">Commerson's nightshade</name>
    <dbReference type="NCBI Taxonomy" id="4109"/>
    <lineage>
        <taxon>Eukaryota</taxon>
        <taxon>Viridiplantae</taxon>
        <taxon>Streptophyta</taxon>
        <taxon>Embryophyta</taxon>
        <taxon>Tracheophyta</taxon>
        <taxon>Spermatophyta</taxon>
        <taxon>Magnoliopsida</taxon>
        <taxon>eudicotyledons</taxon>
        <taxon>Gunneridae</taxon>
        <taxon>Pentapetalae</taxon>
        <taxon>asterids</taxon>
        <taxon>lamiids</taxon>
        <taxon>Solanales</taxon>
        <taxon>Solanaceae</taxon>
        <taxon>Solanoideae</taxon>
        <taxon>Solaneae</taxon>
        <taxon>Solanum</taxon>
    </lineage>
</organism>
<name>A0A9J5YND6_SOLCO</name>
<dbReference type="Proteomes" id="UP000824120">
    <property type="component" value="Chromosome 6"/>
</dbReference>